<protein>
    <submittedName>
        <fullName evidence="1">AAA domain containing protein</fullName>
    </submittedName>
</protein>
<evidence type="ECO:0000313" key="2">
    <source>
        <dbReference type="EMBL" id="CAB4157772.1"/>
    </source>
</evidence>
<sequence>MSNTVLVIGQSGSGKSTSLRNLDPKTTFIINVLDKPLPFRAFKKNYNAASKNYYSTSDWAKVVNCIDRVNKERPDITTLVIDDWQYILAYEFMNRVSERGFDKFSELANHGWSTINACLGTRPTLTNFILAHSDVDQTGRSKCKTIGKLLDEKITIEGMFTTVLHSRVVDGQYLFQTQYDGEFLAKSPMGMFEEFLIPNDLVAVKEAIENYFNDEE</sequence>
<dbReference type="InterPro" id="IPR027417">
    <property type="entry name" value="P-loop_NTPase"/>
</dbReference>
<dbReference type="EMBL" id="LR796656">
    <property type="protein sequence ID" value="CAB4157772.1"/>
    <property type="molecule type" value="Genomic_DNA"/>
</dbReference>
<dbReference type="EMBL" id="LR798345">
    <property type="protein sequence ID" value="CAB5225303.1"/>
    <property type="molecule type" value="Genomic_DNA"/>
</dbReference>
<evidence type="ECO:0000313" key="3">
    <source>
        <dbReference type="EMBL" id="CAB5225303.1"/>
    </source>
</evidence>
<dbReference type="EMBL" id="LR796557">
    <property type="protein sequence ID" value="CAB4151846.1"/>
    <property type="molecule type" value="Genomic_DNA"/>
</dbReference>
<organism evidence="1">
    <name type="scientific">uncultured Caudovirales phage</name>
    <dbReference type="NCBI Taxonomy" id="2100421"/>
    <lineage>
        <taxon>Viruses</taxon>
        <taxon>Duplodnaviria</taxon>
        <taxon>Heunggongvirae</taxon>
        <taxon>Uroviricota</taxon>
        <taxon>Caudoviricetes</taxon>
        <taxon>Peduoviridae</taxon>
        <taxon>Maltschvirus</taxon>
        <taxon>Maltschvirus maltsch</taxon>
    </lineage>
</organism>
<accession>A0A6J5N3I3</accession>
<evidence type="ECO:0000313" key="1">
    <source>
        <dbReference type="EMBL" id="CAB4151846.1"/>
    </source>
</evidence>
<proteinExistence type="predicted"/>
<dbReference type="SUPFAM" id="SSF52540">
    <property type="entry name" value="P-loop containing nucleoside triphosphate hydrolases"/>
    <property type="match status" value="1"/>
</dbReference>
<gene>
    <name evidence="1" type="ORF">UFOVP590_38</name>
    <name evidence="2" type="ORF">UFOVP685_46</name>
    <name evidence="3" type="ORF">UFOVP750_6</name>
</gene>
<reference evidence="1" key="1">
    <citation type="submission" date="2020-04" db="EMBL/GenBank/DDBJ databases">
        <authorList>
            <person name="Chiriac C."/>
            <person name="Salcher M."/>
            <person name="Ghai R."/>
            <person name="Kavagutti S V."/>
        </authorList>
    </citation>
    <scope>NUCLEOTIDE SEQUENCE</scope>
</reference>
<name>A0A6J5N3I3_9CAUD</name>